<name>A0A0B7I781_9FLAO</name>
<dbReference type="Gene3D" id="3.40.30.10">
    <property type="entry name" value="Glutaredoxin"/>
    <property type="match status" value="1"/>
</dbReference>
<gene>
    <name evidence="3" type="ORF">CCAND38_490003</name>
</gene>
<keyword evidence="4" id="KW-1185">Reference proteome</keyword>
<feature type="domain" description="Thioredoxin-like fold" evidence="1">
    <location>
        <begin position="363"/>
        <end position="451"/>
    </location>
</feature>
<organism evidence="3 4">
    <name type="scientific">Capnocytophaga canis</name>
    <dbReference type="NCBI Taxonomy" id="1848903"/>
    <lineage>
        <taxon>Bacteria</taxon>
        <taxon>Pseudomonadati</taxon>
        <taxon>Bacteroidota</taxon>
        <taxon>Flavobacteriia</taxon>
        <taxon>Flavobacteriales</taxon>
        <taxon>Flavobacteriaceae</taxon>
        <taxon>Capnocytophaga</taxon>
    </lineage>
</organism>
<dbReference type="Pfam" id="PF13905">
    <property type="entry name" value="Thioredoxin_8"/>
    <property type="match status" value="1"/>
</dbReference>
<dbReference type="InterPro" id="IPR025380">
    <property type="entry name" value="DUF4369"/>
</dbReference>
<evidence type="ECO:0000313" key="4">
    <source>
        <dbReference type="Proteomes" id="UP000045051"/>
    </source>
</evidence>
<proteinExistence type="predicted"/>
<sequence length="474" mass="55989">MMINVVMNRIIYFLFLILLVSCHNTENQQLTYIKGFLPNTKEKVVVLYENDKAIDSITLDENKKFLLEMDIKEETLYNIEIDHQYVYVYVEPKDSLVFTGNISNLSESLSFSGKGANINNFMLSQWIENEKVTAFIKRNNTLEPTEFKKKIDSIYEQKLQHYQLFVEENPSLSKNAKKIALVSATYPLFREVESYPFIYQRNSNNSVANSLPKDFYNHRDFIEFDNSSLEYYRPYYSYMVMLINNLTFKKYNLTHNAPDINKDEEFHLKKIQIIDSLFPSGMMRDNLYRNAAYAYIFNIQNKQDCQCYMEEFYKYNEKNIHKAELEQVFIRTIDLQKGRTPPEFEIIDLDGNYYKLSNIVRPKVTVVYFWSVNQREMSNLIFNRILQLKELFPNVEFIGIDVGQNVSEWCNTVFTSSNRLVGQQFHSTNFDDLSRKLLINNISKTLIISEDYSIISAFENIFSPNVERFLVLGE</sequence>
<dbReference type="SUPFAM" id="SSF52833">
    <property type="entry name" value="Thioredoxin-like"/>
    <property type="match status" value="1"/>
</dbReference>
<dbReference type="Proteomes" id="UP000045051">
    <property type="component" value="Unassembled WGS sequence"/>
</dbReference>
<protein>
    <submittedName>
        <fullName evidence="3">Uncharacterized protein</fullName>
    </submittedName>
</protein>
<dbReference type="InterPro" id="IPR012336">
    <property type="entry name" value="Thioredoxin-like_fold"/>
</dbReference>
<dbReference type="Pfam" id="PF14289">
    <property type="entry name" value="DUF4369"/>
    <property type="match status" value="1"/>
</dbReference>
<dbReference type="AlphaFoldDB" id="A0A0B7I781"/>
<accession>A0A0B7I781</accession>
<reference evidence="3 4" key="1">
    <citation type="submission" date="2015-01" db="EMBL/GenBank/DDBJ databases">
        <authorList>
            <person name="Xiang T."/>
            <person name="Song Y."/>
            <person name="Huang L."/>
            <person name="Wang B."/>
            <person name="Wu P."/>
        </authorList>
    </citation>
    <scope>NUCLEOTIDE SEQUENCE [LARGE SCALE GENOMIC DNA]</scope>
    <source>
        <strain evidence="3 4">CcD38</strain>
    </source>
</reference>
<dbReference type="EMBL" id="CDOI01000161">
    <property type="protein sequence ID" value="CEN47801.1"/>
    <property type="molecule type" value="Genomic_DNA"/>
</dbReference>
<evidence type="ECO:0000259" key="1">
    <source>
        <dbReference type="Pfam" id="PF13905"/>
    </source>
</evidence>
<dbReference type="InterPro" id="IPR036249">
    <property type="entry name" value="Thioredoxin-like_sf"/>
</dbReference>
<feature type="domain" description="DUF4369" evidence="2">
    <location>
        <begin position="33"/>
        <end position="117"/>
    </location>
</feature>
<evidence type="ECO:0000259" key="2">
    <source>
        <dbReference type="Pfam" id="PF14289"/>
    </source>
</evidence>
<evidence type="ECO:0000313" key="3">
    <source>
        <dbReference type="EMBL" id="CEN47801.1"/>
    </source>
</evidence>